<dbReference type="CDD" id="cd17535">
    <property type="entry name" value="REC_NarL-like"/>
    <property type="match status" value="1"/>
</dbReference>
<organism evidence="9 10">
    <name type="scientific">Microbacterium ulmi</name>
    <dbReference type="NCBI Taxonomy" id="179095"/>
    <lineage>
        <taxon>Bacteria</taxon>
        <taxon>Bacillati</taxon>
        <taxon>Actinomycetota</taxon>
        <taxon>Actinomycetes</taxon>
        <taxon>Micrococcales</taxon>
        <taxon>Microbacteriaceae</taxon>
        <taxon>Microbacterium</taxon>
    </lineage>
</organism>
<dbReference type="PANTHER" id="PTHR43214">
    <property type="entry name" value="TWO-COMPONENT RESPONSE REGULATOR"/>
    <property type="match status" value="1"/>
</dbReference>
<dbReference type="PRINTS" id="PR00038">
    <property type="entry name" value="HTHLUXR"/>
</dbReference>
<dbReference type="CDD" id="cd06170">
    <property type="entry name" value="LuxR_C_like"/>
    <property type="match status" value="1"/>
</dbReference>
<evidence type="ECO:0000256" key="5">
    <source>
        <dbReference type="PROSITE-ProRule" id="PRU00169"/>
    </source>
</evidence>
<evidence type="ECO:0000259" key="8">
    <source>
        <dbReference type="PROSITE" id="PS50110"/>
    </source>
</evidence>
<evidence type="ECO:0000313" key="9">
    <source>
        <dbReference type="EMBL" id="NNH05185.1"/>
    </source>
</evidence>
<dbReference type="GO" id="GO:0003677">
    <property type="term" value="F:DNA binding"/>
    <property type="evidence" value="ECO:0007669"/>
    <property type="project" value="UniProtKB-KW"/>
</dbReference>
<evidence type="ECO:0000313" key="10">
    <source>
        <dbReference type="Proteomes" id="UP000543598"/>
    </source>
</evidence>
<evidence type="ECO:0000259" key="7">
    <source>
        <dbReference type="PROSITE" id="PS50043"/>
    </source>
</evidence>
<feature type="compositionally biased region" description="Basic residues" evidence="6">
    <location>
        <begin position="1"/>
        <end position="10"/>
    </location>
</feature>
<dbReference type="PROSITE" id="PS50043">
    <property type="entry name" value="HTH_LUXR_2"/>
    <property type="match status" value="1"/>
</dbReference>
<dbReference type="AlphaFoldDB" id="A0A7Y2Q2L8"/>
<dbReference type="Proteomes" id="UP000543598">
    <property type="component" value="Unassembled WGS sequence"/>
</dbReference>
<keyword evidence="10" id="KW-1185">Reference proteome</keyword>
<keyword evidence="4" id="KW-0804">Transcription</keyword>
<dbReference type="Pfam" id="PF00072">
    <property type="entry name" value="Response_reg"/>
    <property type="match status" value="1"/>
</dbReference>
<feature type="compositionally biased region" description="Basic residues" evidence="6">
    <location>
        <begin position="25"/>
        <end position="56"/>
    </location>
</feature>
<dbReference type="Gene3D" id="3.40.50.2300">
    <property type="match status" value="1"/>
</dbReference>
<evidence type="ECO:0000256" key="2">
    <source>
        <dbReference type="ARBA" id="ARBA00023015"/>
    </source>
</evidence>
<dbReference type="PANTHER" id="PTHR43214:SF24">
    <property type="entry name" value="TRANSCRIPTIONAL REGULATORY PROTEIN NARL-RELATED"/>
    <property type="match status" value="1"/>
</dbReference>
<keyword evidence="2" id="KW-0805">Transcription regulation</keyword>
<reference evidence="9 10" key="1">
    <citation type="submission" date="2020-05" db="EMBL/GenBank/DDBJ databases">
        <title>MicrobeNet Type strains.</title>
        <authorList>
            <person name="Nicholson A.C."/>
        </authorList>
    </citation>
    <scope>NUCLEOTIDE SEQUENCE [LARGE SCALE GENOMIC DNA]</scope>
    <source>
        <strain evidence="9 10">JCM 14282</strain>
    </source>
</reference>
<keyword evidence="3" id="KW-0238">DNA-binding</keyword>
<proteinExistence type="predicted"/>
<feature type="modified residue" description="4-aspartylphosphate" evidence="5">
    <location>
        <position position="128"/>
    </location>
</feature>
<feature type="compositionally biased region" description="Basic and acidic residues" evidence="6">
    <location>
        <begin position="57"/>
        <end position="69"/>
    </location>
</feature>
<dbReference type="SUPFAM" id="SSF46894">
    <property type="entry name" value="C-terminal effector domain of the bipartite response regulators"/>
    <property type="match status" value="1"/>
</dbReference>
<keyword evidence="1 5" id="KW-0597">Phosphoprotein</keyword>
<feature type="region of interest" description="Disordered" evidence="6">
    <location>
        <begin position="1"/>
        <end position="69"/>
    </location>
</feature>
<feature type="domain" description="Response regulatory" evidence="8">
    <location>
        <begin position="77"/>
        <end position="193"/>
    </location>
</feature>
<dbReference type="GO" id="GO:0006355">
    <property type="term" value="P:regulation of DNA-templated transcription"/>
    <property type="evidence" value="ECO:0007669"/>
    <property type="project" value="InterPro"/>
</dbReference>
<dbReference type="InterPro" id="IPR039420">
    <property type="entry name" value="WalR-like"/>
</dbReference>
<dbReference type="InterPro" id="IPR001789">
    <property type="entry name" value="Sig_transdc_resp-reg_receiver"/>
</dbReference>
<protein>
    <submittedName>
        <fullName evidence="9">Response regulator transcription factor</fullName>
    </submittedName>
</protein>
<evidence type="ECO:0000256" key="4">
    <source>
        <dbReference type="ARBA" id="ARBA00023163"/>
    </source>
</evidence>
<evidence type="ECO:0000256" key="1">
    <source>
        <dbReference type="ARBA" id="ARBA00022553"/>
    </source>
</evidence>
<comment type="caution">
    <text evidence="9">The sequence shown here is derived from an EMBL/GenBank/DDBJ whole genome shotgun (WGS) entry which is preliminary data.</text>
</comment>
<accession>A0A7Y2Q2L8</accession>
<gene>
    <name evidence="9" type="ORF">HLA99_15160</name>
</gene>
<sequence length="286" mass="31376">MASRTRRARRAQPCGRWRARDLGRARTRAHRHARACTARRRTARRGARGRSVRRPRRDPARRCRVSEPHARGSGPIRVVLVDDQALFRAGIRMLVSSQPDLDVVGEASDGREAIEVVRATTPDVVLMDIRMPVLDGLAATAELLQDADPPRIVMLTTFDLDEAAARAIRQGASGFLLKDAEPELLLAAIRTVHAGSAVIAASATRDLFAHFAGPVSQPVPAVYGELTEREREIFALAARGLSNAEIAAREFLSEATVKTHISRILTKLGLRDRVQLVVFAFEHGLA</sequence>
<dbReference type="InterPro" id="IPR000792">
    <property type="entry name" value="Tscrpt_reg_LuxR_C"/>
</dbReference>
<dbReference type="PROSITE" id="PS50110">
    <property type="entry name" value="RESPONSE_REGULATORY"/>
    <property type="match status" value="1"/>
</dbReference>
<dbReference type="Pfam" id="PF00196">
    <property type="entry name" value="GerE"/>
    <property type="match status" value="1"/>
</dbReference>
<feature type="domain" description="HTH luxR-type" evidence="7">
    <location>
        <begin position="219"/>
        <end position="284"/>
    </location>
</feature>
<dbReference type="EMBL" id="JABEMB010000035">
    <property type="protein sequence ID" value="NNH05185.1"/>
    <property type="molecule type" value="Genomic_DNA"/>
</dbReference>
<dbReference type="SMART" id="SM00421">
    <property type="entry name" value="HTH_LUXR"/>
    <property type="match status" value="1"/>
</dbReference>
<dbReference type="SUPFAM" id="SSF52172">
    <property type="entry name" value="CheY-like"/>
    <property type="match status" value="1"/>
</dbReference>
<dbReference type="GO" id="GO:0000160">
    <property type="term" value="P:phosphorelay signal transduction system"/>
    <property type="evidence" value="ECO:0007669"/>
    <property type="project" value="InterPro"/>
</dbReference>
<name>A0A7Y2Q2L8_9MICO</name>
<evidence type="ECO:0000256" key="6">
    <source>
        <dbReference type="SAM" id="MobiDB-lite"/>
    </source>
</evidence>
<evidence type="ECO:0000256" key="3">
    <source>
        <dbReference type="ARBA" id="ARBA00023125"/>
    </source>
</evidence>
<dbReference type="InterPro" id="IPR016032">
    <property type="entry name" value="Sig_transdc_resp-reg_C-effctor"/>
</dbReference>
<dbReference type="InterPro" id="IPR011006">
    <property type="entry name" value="CheY-like_superfamily"/>
</dbReference>
<dbReference type="SMART" id="SM00448">
    <property type="entry name" value="REC"/>
    <property type="match status" value="1"/>
</dbReference>
<dbReference type="InterPro" id="IPR058245">
    <property type="entry name" value="NreC/VraR/RcsB-like_REC"/>
</dbReference>